<gene>
    <name evidence="8" type="ORF">AMSG_04682</name>
</gene>
<dbReference type="GO" id="GO:0005524">
    <property type="term" value="F:ATP binding"/>
    <property type="evidence" value="ECO:0007669"/>
    <property type="project" value="UniProtKB-KW"/>
</dbReference>
<comment type="similarity">
    <text evidence="1">Belongs to the protein kinase superfamily. CMGC Ser/Thr protein kinase family. CDC2/CDKX subfamily.</text>
</comment>
<dbReference type="STRING" id="461836.A0A0L0D976"/>
<dbReference type="InterPro" id="IPR000719">
    <property type="entry name" value="Prot_kinase_dom"/>
</dbReference>
<dbReference type="InterPro" id="IPR008271">
    <property type="entry name" value="Ser/Thr_kinase_AS"/>
</dbReference>
<accession>A0A0L0D976</accession>
<evidence type="ECO:0000256" key="5">
    <source>
        <dbReference type="ARBA" id="ARBA00022777"/>
    </source>
</evidence>
<keyword evidence="9" id="KW-1185">Reference proteome</keyword>
<dbReference type="SUPFAM" id="SSF56112">
    <property type="entry name" value="Protein kinase-like (PK-like)"/>
    <property type="match status" value="1"/>
</dbReference>
<dbReference type="GO" id="GO:0004674">
    <property type="term" value="F:protein serine/threonine kinase activity"/>
    <property type="evidence" value="ECO:0007669"/>
    <property type="project" value="UniProtKB-KW"/>
</dbReference>
<dbReference type="RefSeq" id="XP_013758354.1">
    <property type="nucleotide sequence ID" value="XM_013902900.1"/>
</dbReference>
<reference evidence="8 9" key="1">
    <citation type="submission" date="2010-05" db="EMBL/GenBank/DDBJ databases">
        <title>The Genome Sequence of Thecamonas trahens ATCC 50062.</title>
        <authorList>
            <consortium name="The Broad Institute Genome Sequencing Platform"/>
            <person name="Russ C."/>
            <person name="Cuomo C."/>
            <person name="Shea T."/>
            <person name="Young S.K."/>
            <person name="Zeng Q."/>
            <person name="Koehrsen M."/>
            <person name="Haas B."/>
            <person name="Borodovsky M."/>
            <person name="Guigo R."/>
            <person name="Alvarado L."/>
            <person name="Berlin A."/>
            <person name="Bochicchio J."/>
            <person name="Borenstein D."/>
            <person name="Chapman S."/>
            <person name="Chen Z."/>
            <person name="Freedman E."/>
            <person name="Gellesch M."/>
            <person name="Goldberg J."/>
            <person name="Griggs A."/>
            <person name="Gujja S."/>
            <person name="Heilman E."/>
            <person name="Heiman D."/>
            <person name="Hepburn T."/>
            <person name="Howarth C."/>
            <person name="Jen D."/>
            <person name="Larson L."/>
            <person name="Mehta T."/>
            <person name="Park D."/>
            <person name="Pearson M."/>
            <person name="Roberts A."/>
            <person name="Saif S."/>
            <person name="Shenoy N."/>
            <person name="Sisk P."/>
            <person name="Stolte C."/>
            <person name="Sykes S."/>
            <person name="Thomson T."/>
            <person name="Walk T."/>
            <person name="White J."/>
            <person name="Yandava C."/>
            <person name="Burger G."/>
            <person name="Gray M.W."/>
            <person name="Holland P.W.H."/>
            <person name="King N."/>
            <person name="Lang F.B.F."/>
            <person name="Roger A.J."/>
            <person name="Ruiz-Trillo I."/>
            <person name="Lander E."/>
            <person name="Nusbaum C."/>
        </authorList>
    </citation>
    <scope>NUCLEOTIDE SEQUENCE [LARGE SCALE GENOMIC DNA]</scope>
    <source>
        <strain evidence="8 9">ATCC 50062</strain>
    </source>
</reference>
<evidence type="ECO:0000313" key="8">
    <source>
        <dbReference type="EMBL" id="KNC48937.1"/>
    </source>
</evidence>
<dbReference type="GO" id="GO:0005634">
    <property type="term" value="C:nucleus"/>
    <property type="evidence" value="ECO:0007669"/>
    <property type="project" value="TreeGrafter"/>
</dbReference>
<dbReference type="PROSITE" id="PS50011">
    <property type="entry name" value="PROTEIN_KINASE_DOM"/>
    <property type="match status" value="1"/>
</dbReference>
<sequence length="336" mass="36804">MADTRKREASTPPPTLRKSKRARLLKDLYRKVSTIAEGQYGLVFKAVRKDKADAAPVALKKLKLGNVEEGFPVTALRELAALRSLESPHVVRLLEVVVGETMDEVYMVLEHHPLDLKVILDAHGAGAFTSAQAKLLVWQLFSGLAFLHASWLIHRDIKPANLLYSADGRLVIADFGLVRPFGDPPPAVLTPTVVTLWYRAPELIFGEAAYNTAVDVWSAGAVTVELLTGEPLLRADSETAYVQKMCLLLGAPSDAVWPGFSLLPGGSKYVLPAQRDSYLDDRLPDGTSLAGRRLISSMLTYDPAARLTASDVVSADWFAEDPVKAAQWSMPSFRDR</sequence>
<dbReference type="Gene3D" id="1.10.510.10">
    <property type="entry name" value="Transferase(Phosphotransferase) domain 1"/>
    <property type="match status" value="1"/>
</dbReference>
<proteinExistence type="inferred from homology"/>
<dbReference type="OMA" id="XCEPELM"/>
<dbReference type="eggNOG" id="KOG0663">
    <property type="taxonomic scope" value="Eukaryota"/>
</dbReference>
<dbReference type="GO" id="GO:0007346">
    <property type="term" value="P:regulation of mitotic cell cycle"/>
    <property type="evidence" value="ECO:0007669"/>
    <property type="project" value="TreeGrafter"/>
</dbReference>
<evidence type="ECO:0000256" key="1">
    <source>
        <dbReference type="ARBA" id="ARBA00006485"/>
    </source>
</evidence>
<dbReference type="PANTHER" id="PTHR24056">
    <property type="entry name" value="CELL DIVISION PROTEIN KINASE"/>
    <property type="match status" value="1"/>
</dbReference>
<keyword evidence="2" id="KW-0723">Serine/threonine-protein kinase</keyword>
<keyword evidence="4" id="KW-0547">Nucleotide-binding</keyword>
<evidence type="ECO:0000256" key="4">
    <source>
        <dbReference type="ARBA" id="ARBA00022741"/>
    </source>
</evidence>
<evidence type="ECO:0000256" key="2">
    <source>
        <dbReference type="ARBA" id="ARBA00022527"/>
    </source>
</evidence>
<dbReference type="Gene3D" id="3.30.200.20">
    <property type="entry name" value="Phosphorylase Kinase, domain 1"/>
    <property type="match status" value="1"/>
</dbReference>
<dbReference type="SMART" id="SM00220">
    <property type="entry name" value="S_TKc"/>
    <property type="match status" value="1"/>
</dbReference>
<keyword evidence="6" id="KW-0067">ATP-binding</keyword>
<feature type="domain" description="Protein kinase" evidence="7">
    <location>
        <begin position="29"/>
        <end position="318"/>
    </location>
</feature>
<keyword evidence="3" id="KW-0808">Transferase</keyword>
<organism evidence="8 9">
    <name type="scientific">Thecamonas trahens ATCC 50062</name>
    <dbReference type="NCBI Taxonomy" id="461836"/>
    <lineage>
        <taxon>Eukaryota</taxon>
        <taxon>Apusozoa</taxon>
        <taxon>Apusomonadida</taxon>
        <taxon>Apusomonadidae</taxon>
        <taxon>Thecamonas</taxon>
    </lineage>
</organism>
<evidence type="ECO:0000259" key="7">
    <source>
        <dbReference type="PROSITE" id="PS50011"/>
    </source>
</evidence>
<name>A0A0L0D976_THETB</name>
<dbReference type="GeneID" id="25564216"/>
<keyword evidence="5 8" id="KW-0418">Kinase</keyword>
<dbReference type="InterPro" id="IPR050108">
    <property type="entry name" value="CDK"/>
</dbReference>
<dbReference type="Proteomes" id="UP000054408">
    <property type="component" value="Unassembled WGS sequence"/>
</dbReference>
<evidence type="ECO:0000256" key="3">
    <source>
        <dbReference type="ARBA" id="ARBA00022679"/>
    </source>
</evidence>
<dbReference type="InterPro" id="IPR011009">
    <property type="entry name" value="Kinase-like_dom_sf"/>
</dbReference>
<dbReference type="Pfam" id="PF00069">
    <property type="entry name" value="Pkinase"/>
    <property type="match status" value="1"/>
</dbReference>
<dbReference type="EMBL" id="GL349452">
    <property type="protein sequence ID" value="KNC48937.1"/>
    <property type="molecule type" value="Genomic_DNA"/>
</dbReference>
<evidence type="ECO:0000256" key="6">
    <source>
        <dbReference type="ARBA" id="ARBA00022840"/>
    </source>
</evidence>
<dbReference type="PROSITE" id="PS00108">
    <property type="entry name" value="PROTEIN_KINASE_ST"/>
    <property type="match status" value="1"/>
</dbReference>
<dbReference type="AlphaFoldDB" id="A0A0L0D976"/>
<dbReference type="OrthoDB" id="1732493at2759"/>
<evidence type="ECO:0000313" key="9">
    <source>
        <dbReference type="Proteomes" id="UP000054408"/>
    </source>
</evidence>
<protein>
    <submittedName>
        <fullName evidence="8">Cmgc/cdk/pitslre protein kinase</fullName>
    </submittedName>
</protein>
<dbReference type="PANTHER" id="PTHR24056:SF107">
    <property type="entry name" value="CYCLIN-DEPENDENT KINASE 11A-RELATED"/>
    <property type="match status" value="1"/>
</dbReference>